<dbReference type="PROSITE" id="PS00977">
    <property type="entry name" value="FAD_G3PDH_1"/>
    <property type="match status" value="1"/>
</dbReference>
<comment type="caution">
    <text evidence="12">The sequence shown here is derived from an EMBL/GenBank/DDBJ whole genome shotgun (WGS) entry which is preliminary data.</text>
</comment>
<reference evidence="13" key="1">
    <citation type="submission" date="2015-07" db="EMBL/GenBank/DDBJ databases">
        <title>Fjat-14205 dsm 2895.</title>
        <authorList>
            <person name="Liu B."/>
            <person name="Wang J."/>
            <person name="Zhu Y."/>
            <person name="Liu G."/>
            <person name="Chen Q."/>
            <person name="Chen Z."/>
            <person name="Lan J."/>
            <person name="Che J."/>
            <person name="Ge C."/>
            <person name="Shi H."/>
            <person name="Pan Z."/>
            <person name="Liu X."/>
        </authorList>
    </citation>
    <scope>NUCLEOTIDE SEQUENCE [LARGE SCALE GENOMIC DNA]</scope>
    <source>
        <strain evidence="13">DSM 25560</strain>
    </source>
</reference>
<dbReference type="InterPro" id="IPR006076">
    <property type="entry name" value="FAD-dep_OxRdtase"/>
</dbReference>
<dbReference type="InterPro" id="IPR000447">
    <property type="entry name" value="G3P_DH_FAD-dep"/>
</dbReference>
<evidence type="ECO:0000256" key="2">
    <source>
        <dbReference type="ARBA" id="ARBA00004977"/>
    </source>
</evidence>
<dbReference type="EMBL" id="LGRV01000003">
    <property type="protein sequence ID" value="KOS67813.1"/>
    <property type="molecule type" value="Genomic_DNA"/>
</dbReference>
<dbReference type="RefSeq" id="WP_053582624.1">
    <property type="nucleotide sequence ID" value="NZ_LGRV01000003.1"/>
</dbReference>
<evidence type="ECO:0000256" key="4">
    <source>
        <dbReference type="ARBA" id="ARBA00022630"/>
    </source>
</evidence>
<dbReference type="SUPFAM" id="SSF54373">
    <property type="entry name" value="FAD-linked reductases, C-terminal domain"/>
    <property type="match status" value="1"/>
</dbReference>
<dbReference type="PROSITE" id="PS00978">
    <property type="entry name" value="FAD_G3PDH_2"/>
    <property type="match status" value="1"/>
</dbReference>
<comment type="catalytic activity">
    <reaction evidence="8 9">
        <text>a quinone + sn-glycerol 3-phosphate = dihydroxyacetone phosphate + a quinol</text>
        <dbReference type="Rhea" id="RHEA:18977"/>
        <dbReference type="ChEBI" id="CHEBI:24646"/>
        <dbReference type="ChEBI" id="CHEBI:57597"/>
        <dbReference type="ChEBI" id="CHEBI:57642"/>
        <dbReference type="ChEBI" id="CHEBI:132124"/>
        <dbReference type="EC" id="1.1.5.3"/>
    </reaction>
</comment>
<dbReference type="Gene3D" id="1.10.8.870">
    <property type="entry name" value="Alpha-glycerophosphate oxidase, cap domain"/>
    <property type="match status" value="1"/>
</dbReference>
<dbReference type="InterPro" id="IPR036188">
    <property type="entry name" value="FAD/NAD-bd_sf"/>
</dbReference>
<evidence type="ECO:0000259" key="10">
    <source>
        <dbReference type="Pfam" id="PF01266"/>
    </source>
</evidence>
<evidence type="ECO:0000256" key="6">
    <source>
        <dbReference type="ARBA" id="ARBA00022827"/>
    </source>
</evidence>
<dbReference type="EC" id="1.1.5.3" evidence="9"/>
<evidence type="ECO:0000259" key="11">
    <source>
        <dbReference type="Pfam" id="PF16901"/>
    </source>
</evidence>
<dbReference type="Gene3D" id="3.30.9.10">
    <property type="entry name" value="D-Amino Acid Oxidase, subunit A, domain 2"/>
    <property type="match status" value="1"/>
</dbReference>
<dbReference type="PANTHER" id="PTHR11985">
    <property type="entry name" value="GLYCEROL-3-PHOSPHATE DEHYDROGENASE"/>
    <property type="match status" value="1"/>
</dbReference>
<feature type="domain" description="FAD dependent oxidoreductase" evidence="10">
    <location>
        <begin position="23"/>
        <end position="346"/>
    </location>
</feature>
<evidence type="ECO:0000313" key="13">
    <source>
        <dbReference type="Proteomes" id="UP000050668"/>
    </source>
</evidence>
<evidence type="ECO:0000256" key="9">
    <source>
        <dbReference type="RuleBase" id="RU361217"/>
    </source>
</evidence>
<dbReference type="InterPro" id="IPR031656">
    <property type="entry name" value="DAO_C"/>
</dbReference>
<keyword evidence="13" id="KW-1185">Reference proteome</keyword>
<dbReference type="Pfam" id="PF01266">
    <property type="entry name" value="DAO"/>
    <property type="match status" value="1"/>
</dbReference>
<comment type="cofactor">
    <cofactor evidence="1 9">
        <name>FAD</name>
        <dbReference type="ChEBI" id="CHEBI:57692"/>
    </cofactor>
</comment>
<evidence type="ECO:0000256" key="3">
    <source>
        <dbReference type="ARBA" id="ARBA00007330"/>
    </source>
</evidence>
<dbReference type="Proteomes" id="UP000050668">
    <property type="component" value="Unassembled WGS sequence"/>
</dbReference>
<evidence type="ECO:0000256" key="5">
    <source>
        <dbReference type="ARBA" id="ARBA00022798"/>
    </source>
</evidence>
<evidence type="ECO:0000313" key="12">
    <source>
        <dbReference type="EMBL" id="KOS67813.1"/>
    </source>
</evidence>
<keyword evidence="5" id="KW-0319">Glycerol metabolism</keyword>
<evidence type="ECO:0000256" key="7">
    <source>
        <dbReference type="ARBA" id="ARBA00023002"/>
    </source>
</evidence>
<evidence type="ECO:0000256" key="1">
    <source>
        <dbReference type="ARBA" id="ARBA00001974"/>
    </source>
</evidence>
<accession>A0ABR5JYV4</accession>
<proteinExistence type="inferred from homology"/>
<dbReference type="Gene3D" id="3.50.50.60">
    <property type="entry name" value="FAD/NAD(P)-binding domain"/>
    <property type="match status" value="1"/>
</dbReference>
<gene>
    <name evidence="12" type="ORF">AEA09_04080</name>
</gene>
<dbReference type="PANTHER" id="PTHR11985:SF35">
    <property type="entry name" value="ANAEROBIC GLYCEROL-3-PHOSPHATE DEHYDROGENASE SUBUNIT A"/>
    <property type="match status" value="1"/>
</dbReference>
<feature type="domain" description="Alpha-glycerophosphate oxidase C-terminal" evidence="11">
    <location>
        <begin position="405"/>
        <end position="533"/>
    </location>
</feature>
<keyword evidence="4 9" id="KW-0285">Flavoprotein</keyword>
<comment type="pathway">
    <text evidence="2">Polyol metabolism; glycerol degradation via glycerol kinase pathway; glycerone phosphate from sn-glycerol 3-phosphate (aerobic route): step 1/1.</text>
</comment>
<dbReference type="InterPro" id="IPR038299">
    <property type="entry name" value="DAO_C_sf"/>
</dbReference>
<protein>
    <recommendedName>
        <fullName evidence="9">Glycerol-3-phosphate dehydrogenase</fullName>
        <ecNumber evidence="9">1.1.5.3</ecNumber>
    </recommendedName>
</protein>
<dbReference type="Pfam" id="PF16901">
    <property type="entry name" value="DAO_C"/>
    <property type="match status" value="1"/>
</dbReference>
<sequence length="552" mass="62240">MNKLTSTIERSNIVQQLTNQTYDILVIGGGITGAGIALDAASRGYKTALVEMQDFASGTSSRSSKMIHGGLRYLKNYEIKIVSEVGRERAIVYENGPHITSPEKMILPIYKNADYGVFMTSIGLSAYDLLAGVKKEERKNMLKIPQLLAMEPKIKQQDLLGGGYFIEYRSDDARLTIEVMKEAIEKGATTLNYAKVSDLLYTNNKISGANIFDEISGESFQIHAKKVINACGPWIDQVQDKYEDNTITKLHLSKGVHLVFSQEDLPLNNSLYFDTPDGRMVLIIPRDGKTYVGTTDTNYQGDIHNPSITHEDVDYLLRMMEYIFPHHPLSKEQIETAWAGIRPLIEQKGKSESSISRKNEIWTSPAGLITIAGGKLTGYRKMAESIVNLVSKQLHNEFDYPLKPCLTRKLPVSGGHVGGSKHWGVYSARKQQSLVDLNIPTNRAQQLVKRYGSNIDILIDFIKSAETDAQKYNVPVDLYAEVLYSIQYELTAKPVDFFVRRTSAMLFQHEWLQQWKAPVITIMKDLLLWDEATCENYTAELEQYIRIATTIE</sequence>
<name>A0ABR5JYV4_9BACI</name>
<keyword evidence="7 9" id="KW-0560">Oxidoreductase</keyword>
<keyword evidence="6" id="KW-0274">FAD</keyword>
<dbReference type="PRINTS" id="PR01001">
    <property type="entry name" value="FADG3PDH"/>
</dbReference>
<dbReference type="SUPFAM" id="SSF51905">
    <property type="entry name" value="FAD/NAD(P)-binding domain"/>
    <property type="match status" value="1"/>
</dbReference>
<comment type="similarity">
    <text evidence="3 9">Belongs to the FAD-dependent glycerol-3-phosphate dehydrogenase family.</text>
</comment>
<evidence type="ECO:0000256" key="8">
    <source>
        <dbReference type="ARBA" id="ARBA00049055"/>
    </source>
</evidence>
<organism evidence="12 13">
    <name type="scientific">Lysinibacillus contaminans</name>
    <dbReference type="NCBI Taxonomy" id="1293441"/>
    <lineage>
        <taxon>Bacteria</taxon>
        <taxon>Bacillati</taxon>
        <taxon>Bacillota</taxon>
        <taxon>Bacilli</taxon>
        <taxon>Bacillales</taxon>
        <taxon>Bacillaceae</taxon>
        <taxon>Lysinibacillus</taxon>
    </lineage>
</organism>